<feature type="active site" description="Acyl-thioester intermediate" evidence="9">
    <location>
        <position position="117"/>
    </location>
</feature>
<evidence type="ECO:0000313" key="13">
    <source>
        <dbReference type="EMBL" id="ALP92996.1"/>
    </source>
</evidence>
<evidence type="ECO:0000256" key="10">
    <source>
        <dbReference type="RuleBase" id="RU003557"/>
    </source>
</evidence>
<dbReference type="GO" id="GO:0003985">
    <property type="term" value="F:acetyl-CoA C-acetyltransferase activity"/>
    <property type="evidence" value="ECO:0007669"/>
    <property type="project" value="UniProtKB-EC"/>
</dbReference>
<evidence type="ECO:0000313" key="14">
    <source>
        <dbReference type="Proteomes" id="UP000064844"/>
    </source>
</evidence>
<dbReference type="PATRIC" id="fig|1297617.4.peg.610"/>
<evidence type="ECO:0000259" key="11">
    <source>
        <dbReference type="Pfam" id="PF00108"/>
    </source>
</evidence>
<evidence type="ECO:0000256" key="5">
    <source>
        <dbReference type="ARBA" id="ARBA00023315"/>
    </source>
</evidence>
<feature type="active site" description="Proton acceptor" evidence="9">
    <location>
        <position position="384"/>
    </location>
</feature>
<keyword evidence="5 10" id="KW-0012">Acyltransferase</keyword>
<evidence type="ECO:0000256" key="7">
    <source>
        <dbReference type="ARBA" id="ARBA00044137"/>
    </source>
</evidence>
<evidence type="ECO:0000256" key="9">
    <source>
        <dbReference type="PIRSR" id="PIRSR000429-1"/>
    </source>
</evidence>
<reference evidence="13 14" key="1">
    <citation type="journal article" date="2015" name="Nat. Commun.">
        <title>Production of butyrate from lysine and the Amadori product fructoselysine by a human gut commensal.</title>
        <authorList>
            <person name="Bui T.P."/>
            <person name="Ritari J."/>
            <person name="Boeren S."/>
            <person name="de Waard P."/>
            <person name="Plugge C.M."/>
            <person name="de Vos W.M."/>
        </authorList>
    </citation>
    <scope>NUCLEOTIDE SEQUENCE [LARGE SCALE GENOMIC DNA]</scope>
    <source>
        <strain evidence="13 14">AF211</strain>
    </source>
</reference>
<dbReference type="GO" id="GO:0005737">
    <property type="term" value="C:cytoplasm"/>
    <property type="evidence" value="ECO:0007669"/>
    <property type="project" value="UniProtKB-SubCell"/>
</dbReference>
<dbReference type="InterPro" id="IPR016039">
    <property type="entry name" value="Thiolase-like"/>
</dbReference>
<protein>
    <recommendedName>
        <fullName evidence="7">Acetyl-CoA acetyltransferase</fullName>
        <ecNumber evidence="3">2.3.1.9</ecNumber>
    </recommendedName>
    <alternativeName>
        <fullName evidence="6">Acetoacetyl-CoA thiolase</fullName>
    </alternativeName>
</protein>
<comment type="catalytic activity">
    <reaction evidence="8">
        <text>2 acetyl-CoA = acetoacetyl-CoA + CoA</text>
        <dbReference type="Rhea" id="RHEA:21036"/>
        <dbReference type="ChEBI" id="CHEBI:57286"/>
        <dbReference type="ChEBI" id="CHEBI:57287"/>
        <dbReference type="ChEBI" id="CHEBI:57288"/>
        <dbReference type="EC" id="2.3.1.9"/>
    </reaction>
</comment>
<feature type="active site" description="Proton acceptor" evidence="9">
    <location>
        <position position="414"/>
    </location>
</feature>
<organism evidence="13 14">
    <name type="scientific">Intestinimonas butyriciproducens</name>
    <dbReference type="NCBI Taxonomy" id="1297617"/>
    <lineage>
        <taxon>Bacteria</taxon>
        <taxon>Bacillati</taxon>
        <taxon>Bacillota</taxon>
        <taxon>Clostridia</taxon>
        <taxon>Eubacteriales</taxon>
        <taxon>Intestinimonas</taxon>
    </lineage>
</organism>
<sequence length="428" mass="45754">MPLADRQQRSTEQVEQCGINIIYMEGRKTMKEVVIVSAVRTPIGSIGGTLKNTLPEKLLATAYEGAIEKAGISKDMFDEVIAGQAKQTTDAPNIARVSSLMLQIPEATPAYTVHRQCASGMQAMLSSMQQIQCDYSDIMLCGGVESMSTAPFYVRNVRFGVGNGNQALVDPNTESQPKSQPADIYGTFTMIQTADNVAKQFGVTREDCDQFALESQHRAVAAIDSGRFKDEIVPVVIPQRKKDPIVFDTDEYPKRDTNLEKMAKLKPIFADGVTTAGNASGRNDGASALVLMSADKAKELGLKPIARIIAGAAAGVDPRIMGMGPVAATRKLMKALEPKGLKLEDFGLVEINEAFAAQSVACVRELGLNPEIVNVNGGAIALGHPLGCSGARISTTLVHEMQKRDVQFGLASICIAGGLGMAMAFEKL</sequence>
<dbReference type="KEGG" id="ibu:IB211_00601c"/>
<dbReference type="CDD" id="cd00751">
    <property type="entry name" value="thiolase"/>
    <property type="match status" value="1"/>
</dbReference>
<name>A0A0S2W0Z9_9FIRM</name>
<evidence type="ECO:0000256" key="8">
    <source>
        <dbReference type="ARBA" id="ARBA00051550"/>
    </source>
</evidence>
<dbReference type="PANTHER" id="PTHR18919">
    <property type="entry name" value="ACETYL-COA C-ACYLTRANSFERASE"/>
    <property type="match status" value="1"/>
</dbReference>
<evidence type="ECO:0000259" key="12">
    <source>
        <dbReference type="Pfam" id="PF02803"/>
    </source>
</evidence>
<keyword evidence="14" id="KW-1185">Reference proteome</keyword>
<dbReference type="STRING" id="1297617.IB211_00601c"/>
<dbReference type="PROSITE" id="PS00099">
    <property type="entry name" value="THIOLASE_3"/>
    <property type="match status" value="1"/>
</dbReference>
<dbReference type="PANTHER" id="PTHR18919:SF107">
    <property type="entry name" value="ACETYL-COA ACETYLTRANSFERASE, CYTOSOLIC"/>
    <property type="match status" value="1"/>
</dbReference>
<dbReference type="EC" id="2.3.1.9" evidence="3"/>
<dbReference type="InterPro" id="IPR020617">
    <property type="entry name" value="Thiolase_C"/>
</dbReference>
<evidence type="ECO:0000256" key="4">
    <source>
        <dbReference type="ARBA" id="ARBA00022679"/>
    </source>
</evidence>
<dbReference type="eggNOG" id="COG0183">
    <property type="taxonomic scope" value="Bacteria"/>
</dbReference>
<dbReference type="EMBL" id="CP011307">
    <property type="protein sequence ID" value="ALP92996.1"/>
    <property type="molecule type" value="Genomic_DNA"/>
</dbReference>
<dbReference type="AlphaFoldDB" id="A0A0S2W0Z9"/>
<feature type="domain" description="Thiolase N-terminal" evidence="11">
    <location>
        <begin position="33"/>
        <end position="294"/>
    </location>
</feature>
<dbReference type="SUPFAM" id="SSF53901">
    <property type="entry name" value="Thiolase-like"/>
    <property type="match status" value="2"/>
</dbReference>
<evidence type="ECO:0000256" key="6">
    <source>
        <dbReference type="ARBA" id="ARBA00030755"/>
    </source>
</evidence>
<proteinExistence type="inferred from homology"/>
<dbReference type="Pfam" id="PF00108">
    <property type="entry name" value="Thiolase_N"/>
    <property type="match status" value="1"/>
</dbReference>
<evidence type="ECO:0000256" key="1">
    <source>
        <dbReference type="ARBA" id="ARBA00004496"/>
    </source>
</evidence>
<dbReference type="InterPro" id="IPR002155">
    <property type="entry name" value="Thiolase"/>
</dbReference>
<dbReference type="PROSITE" id="PS00737">
    <property type="entry name" value="THIOLASE_2"/>
    <property type="match status" value="1"/>
</dbReference>
<feature type="domain" description="Thiolase C-terminal" evidence="12">
    <location>
        <begin position="302"/>
        <end position="427"/>
    </location>
</feature>
<keyword evidence="4 10" id="KW-0808">Transferase</keyword>
<dbReference type="Gene3D" id="3.40.47.10">
    <property type="match status" value="2"/>
</dbReference>
<dbReference type="InterPro" id="IPR020610">
    <property type="entry name" value="Thiolase_AS"/>
</dbReference>
<accession>A0A0S2W0Z9</accession>
<dbReference type="PIRSF" id="PIRSF000429">
    <property type="entry name" value="Ac-CoA_Ac_transf"/>
    <property type="match status" value="1"/>
</dbReference>
<dbReference type="Proteomes" id="UP000064844">
    <property type="component" value="Chromosome"/>
</dbReference>
<dbReference type="InterPro" id="IPR020616">
    <property type="entry name" value="Thiolase_N"/>
</dbReference>
<comment type="subcellular location">
    <subcellularLocation>
        <location evidence="1">Cytoplasm</location>
    </subcellularLocation>
</comment>
<dbReference type="Pfam" id="PF02803">
    <property type="entry name" value="Thiolase_C"/>
    <property type="match status" value="1"/>
</dbReference>
<dbReference type="GO" id="GO:0006635">
    <property type="term" value="P:fatty acid beta-oxidation"/>
    <property type="evidence" value="ECO:0007669"/>
    <property type="project" value="TreeGrafter"/>
</dbReference>
<reference evidence="14" key="2">
    <citation type="submission" date="2015-04" db="EMBL/GenBank/DDBJ databases">
        <title>A butyrogenic pathway from the amino acid lysine in a human gut commensal.</title>
        <authorList>
            <person name="de Vos W.M."/>
            <person name="Bui N.T.P."/>
            <person name="Plugge C.M."/>
            <person name="Ritari J."/>
        </authorList>
    </citation>
    <scope>NUCLEOTIDE SEQUENCE [LARGE SCALE GENOMIC DNA]</scope>
    <source>
        <strain evidence="14">AF211</strain>
    </source>
</reference>
<dbReference type="InterPro" id="IPR020613">
    <property type="entry name" value="Thiolase_CS"/>
</dbReference>
<evidence type="ECO:0000256" key="3">
    <source>
        <dbReference type="ARBA" id="ARBA00012705"/>
    </source>
</evidence>
<gene>
    <name evidence="13" type="ORF">IB211_00601c</name>
</gene>
<comment type="similarity">
    <text evidence="2 10">Belongs to the thiolase-like superfamily. Thiolase family.</text>
</comment>
<dbReference type="NCBIfam" id="TIGR01930">
    <property type="entry name" value="AcCoA-C-Actrans"/>
    <property type="match status" value="1"/>
</dbReference>
<dbReference type="FunFam" id="3.40.47.10:FF:000010">
    <property type="entry name" value="Acetyl-CoA acetyltransferase (Thiolase)"/>
    <property type="match status" value="1"/>
</dbReference>
<evidence type="ECO:0000256" key="2">
    <source>
        <dbReference type="ARBA" id="ARBA00010982"/>
    </source>
</evidence>